<reference evidence="2 3" key="1">
    <citation type="journal article" date="2018" name="Environ. Microbiol.">
        <title>Novel energy conservation strategies and behaviour of Pelotomaculum schinkii driving syntrophic propionate catabolism.</title>
        <authorList>
            <person name="Hidalgo-Ahumada C.A.P."/>
            <person name="Nobu M.K."/>
            <person name="Narihiro T."/>
            <person name="Tamaki H."/>
            <person name="Liu W.T."/>
            <person name="Kamagata Y."/>
            <person name="Stams A.J.M."/>
            <person name="Imachi H."/>
            <person name="Sousa D.Z."/>
        </authorList>
    </citation>
    <scope>NUCLEOTIDE SEQUENCE [LARGE SCALE GENOMIC DNA]</scope>
    <source>
        <strain evidence="2 3">MGP</strain>
    </source>
</reference>
<evidence type="ECO:0000313" key="2">
    <source>
        <dbReference type="EMBL" id="TEB09458.1"/>
    </source>
</evidence>
<comment type="caution">
    <text evidence="2">The sequence shown here is derived from an EMBL/GenBank/DDBJ whole genome shotgun (WGS) entry which is preliminary data.</text>
</comment>
<dbReference type="InterPro" id="IPR021737">
    <property type="entry name" value="Phage_phiKZ_Orf197"/>
</dbReference>
<name>A0A4Y7RKC9_9FIRM</name>
<protein>
    <recommendedName>
        <fullName evidence="4">DUF3307 domain-containing protein</fullName>
    </recommendedName>
</protein>
<evidence type="ECO:0000313" key="3">
    <source>
        <dbReference type="Proteomes" id="UP000297597"/>
    </source>
</evidence>
<dbReference type="RefSeq" id="WP_134214990.1">
    <property type="nucleotide sequence ID" value="NZ_QFFZ01000047.1"/>
</dbReference>
<feature type="transmembrane region" description="Helical" evidence="1">
    <location>
        <begin position="6"/>
        <end position="26"/>
    </location>
</feature>
<dbReference type="Pfam" id="PF11750">
    <property type="entry name" value="DUF3307"/>
    <property type="match status" value="1"/>
</dbReference>
<accession>A0A4Y7RKC9</accession>
<keyword evidence="1" id="KW-0812">Transmembrane</keyword>
<keyword evidence="1" id="KW-1133">Transmembrane helix</keyword>
<sequence length="108" mass="12661">MYLILPLLIMAHIFADFFLQLARLAIYKRKNILGLAAHAMTWAFFISLVLAFTGIFLPWKFLFLFATHFLIDLLKIHFFEVSLPMLHPVNIADQFLHFFTILAVVFYP</sequence>
<evidence type="ECO:0008006" key="4">
    <source>
        <dbReference type="Google" id="ProtNLM"/>
    </source>
</evidence>
<dbReference type="Proteomes" id="UP000297597">
    <property type="component" value="Unassembled WGS sequence"/>
</dbReference>
<dbReference type="AlphaFoldDB" id="A0A4Y7RKC9"/>
<feature type="transmembrane region" description="Helical" evidence="1">
    <location>
        <begin position="91"/>
        <end position="107"/>
    </location>
</feature>
<organism evidence="2 3">
    <name type="scientific">Pelotomaculum propionicicum</name>
    <dbReference type="NCBI Taxonomy" id="258475"/>
    <lineage>
        <taxon>Bacteria</taxon>
        <taxon>Bacillati</taxon>
        <taxon>Bacillota</taxon>
        <taxon>Clostridia</taxon>
        <taxon>Eubacteriales</taxon>
        <taxon>Desulfotomaculaceae</taxon>
        <taxon>Pelotomaculum</taxon>
    </lineage>
</organism>
<dbReference type="EMBL" id="QFFZ01000047">
    <property type="protein sequence ID" value="TEB09458.1"/>
    <property type="molecule type" value="Genomic_DNA"/>
</dbReference>
<dbReference type="OrthoDB" id="1809050at2"/>
<proteinExistence type="predicted"/>
<gene>
    <name evidence="2" type="ORF">Pmgp_03115</name>
</gene>
<keyword evidence="3" id="KW-1185">Reference proteome</keyword>
<evidence type="ECO:0000256" key="1">
    <source>
        <dbReference type="SAM" id="Phobius"/>
    </source>
</evidence>
<keyword evidence="1" id="KW-0472">Membrane</keyword>